<evidence type="ECO:0000313" key="9">
    <source>
        <dbReference type="Proteomes" id="UP001518990"/>
    </source>
</evidence>
<feature type="region of interest" description="Disordered" evidence="6">
    <location>
        <begin position="202"/>
        <end position="222"/>
    </location>
</feature>
<evidence type="ECO:0000259" key="7">
    <source>
        <dbReference type="PROSITE" id="PS50977"/>
    </source>
</evidence>
<dbReference type="Gene3D" id="1.10.10.60">
    <property type="entry name" value="Homeodomain-like"/>
    <property type="match status" value="1"/>
</dbReference>
<keyword evidence="2" id="KW-0805">Transcription regulation</keyword>
<dbReference type="InterPro" id="IPR023772">
    <property type="entry name" value="DNA-bd_HTH_TetR-type_CS"/>
</dbReference>
<dbReference type="PANTHER" id="PTHR30055:SF175">
    <property type="entry name" value="HTH-TYPE TRANSCRIPTIONAL REPRESSOR KSTR2"/>
    <property type="match status" value="1"/>
</dbReference>
<protein>
    <submittedName>
        <fullName evidence="8">TetR/AcrR family transcriptional regulator</fullName>
    </submittedName>
</protein>
<organism evidence="8 9">
    <name type="scientific">Roseomonas marmotae</name>
    <dbReference type="NCBI Taxonomy" id="2768161"/>
    <lineage>
        <taxon>Bacteria</taxon>
        <taxon>Pseudomonadati</taxon>
        <taxon>Pseudomonadota</taxon>
        <taxon>Alphaproteobacteria</taxon>
        <taxon>Acetobacterales</taxon>
        <taxon>Roseomonadaceae</taxon>
        <taxon>Roseomonas</taxon>
    </lineage>
</organism>
<feature type="DNA-binding region" description="H-T-H motif" evidence="5">
    <location>
        <begin position="33"/>
        <end position="52"/>
    </location>
</feature>
<dbReference type="InterPro" id="IPR001647">
    <property type="entry name" value="HTH_TetR"/>
</dbReference>
<evidence type="ECO:0000256" key="6">
    <source>
        <dbReference type="SAM" id="MobiDB-lite"/>
    </source>
</evidence>
<dbReference type="SUPFAM" id="SSF46689">
    <property type="entry name" value="Homeodomain-like"/>
    <property type="match status" value="1"/>
</dbReference>
<dbReference type="Proteomes" id="UP001518990">
    <property type="component" value="Unassembled WGS sequence"/>
</dbReference>
<dbReference type="Gene3D" id="1.10.357.10">
    <property type="entry name" value="Tetracycline Repressor, domain 2"/>
    <property type="match status" value="1"/>
</dbReference>
<evidence type="ECO:0000256" key="2">
    <source>
        <dbReference type="ARBA" id="ARBA00023015"/>
    </source>
</evidence>
<dbReference type="PRINTS" id="PR00455">
    <property type="entry name" value="HTHTETR"/>
</dbReference>
<keyword evidence="4" id="KW-0804">Transcription</keyword>
<dbReference type="EMBL" id="JACTNF010000034">
    <property type="protein sequence ID" value="MBO1076897.1"/>
    <property type="molecule type" value="Genomic_DNA"/>
</dbReference>
<dbReference type="RefSeq" id="WP_207450428.1">
    <property type="nucleotide sequence ID" value="NZ_JACTNF010000034.1"/>
</dbReference>
<comment type="caution">
    <text evidence="8">The sequence shown here is derived from an EMBL/GenBank/DDBJ whole genome shotgun (WGS) entry which is preliminary data.</text>
</comment>
<dbReference type="PANTHER" id="PTHR30055">
    <property type="entry name" value="HTH-TYPE TRANSCRIPTIONAL REGULATOR RUTR"/>
    <property type="match status" value="1"/>
</dbReference>
<evidence type="ECO:0000256" key="3">
    <source>
        <dbReference type="ARBA" id="ARBA00023125"/>
    </source>
</evidence>
<keyword evidence="3 5" id="KW-0238">DNA-binding</keyword>
<evidence type="ECO:0000313" key="8">
    <source>
        <dbReference type="EMBL" id="MBO1076897.1"/>
    </source>
</evidence>
<evidence type="ECO:0000256" key="4">
    <source>
        <dbReference type="ARBA" id="ARBA00023163"/>
    </source>
</evidence>
<keyword evidence="1" id="KW-0678">Repressor</keyword>
<accession>A0ABS3KHF5</accession>
<sequence>MPGIRDEVAALKRERTIAAAVDLFYERGYENTTLDAVAERLGVTKPFIYAHFHSKAELLTEICTRGIASALEAIESVQALVDGPTGKLEALGQRFTMAVLQSQMHIAIFSREEKNLPPADFDKISAMRREFDSKLVALLEAGVASGEFNMPDPRMAALAIGGMVSWAYVWYRPNGRLPLPDVAQEMSRLILAMVGAKPATASRAKRPVTAKLATPKRATTRR</sequence>
<feature type="domain" description="HTH tetR-type" evidence="7">
    <location>
        <begin position="10"/>
        <end position="70"/>
    </location>
</feature>
<reference evidence="8 9" key="1">
    <citation type="submission" date="2020-09" db="EMBL/GenBank/DDBJ databases">
        <title>Roseomonas.</title>
        <authorList>
            <person name="Zhu W."/>
        </authorList>
    </citation>
    <scope>NUCLEOTIDE SEQUENCE [LARGE SCALE GENOMIC DNA]</scope>
    <source>
        <strain evidence="8 9">1311</strain>
    </source>
</reference>
<dbReference type="PROSITE" id="PS50977">
    <property type="entry name" value="HTH_TETR_2"/>
    <property type="match status" value="1"/>
</dbReference>
<dbReference type="InterPro" id="IPR036271">
    <property type="entry name" value="Tet_transcr_reg_TetR-rel_C_sf"/>
</dbReference>
<name>A0ABS3KHF5_9PROT</name>
<evidence type="ECO:0000256" key="1">
    <source>
        <dbReference type="ARBA" id="ARBA00022491"/>
    </source>
</evidence>
<dbReference type="Pfam" id="PF17932">
    <property type="entry name" value="TetR_C_24"/>
    <property type="match status" value="1"/>
</dbReference>
<dbReference type="InterPro" id="IPR041490">
    <property type="entry name" value="KstR2_TetR_C"/>
</dbReference>
<dbReference type="PROSITE" id="PS01081">
    <property type="entry name" value="HTH_TETR_1"/>
    <property type="match status" value="1"/>
</dbReference>
<proteinExistence type="predicted"/>
<dbReference type="Pfam" id="PF00440">
    <property type="entry name" value="TetR_N"/>
    <property type="match status" value="1"/>
</dbReference>
<gene>
    <name evidence="8" type="ORF">IAI60_19975</name>
</gene>
<keyword evidence="9" id="KW-1185">Reference proteome</keyword>
<evidence type="ECO:0000256" key="5">
    <source>
        <dbReference type="PROSITE-ProRule" id="PRU00335"/>
    </source>
</evidence>
<dbReference type="InterPro" id="IPR009057">
    <property type="entry name" value="Homeodomain-like_sf"/>
</dbReference>
<dbReference type="SUPFAM" id="SSF48498">
    <property type="entry name" value="Tetracyclin repressor-like, C-terminal domain"/>
    <property type="match status" value="1"/>
</dbReference>
<dbReference type="InterPro" id="IPR050109">
    <property type="entry name" value="HTH-type_TetR-like_transc_reg"/>
</dbReference>